<dbReference type="PaxDb" id="55529-EKX38396"/>
<dbReference type="PROSITE" id="PS01180">
    <property type="entry name" value="CUB"/>
    <property type="match status" value="1"/>
</dbReference>
<name>L1IQ39_GUITC</name>
<keyword evidence="2" id="KW-0812">Transmembrane</keyword>
<keyword evidence="6" id="KW-1185">Reference proteome</keyword>
<keyword evidence="2" id="KW-1133">Transmembrane helix</keyword>
<dbReference type="EnsemblProtists" id="EKX38396">
    <property type="protein sequence ID" value="EKX38396"/>
    <property type="gene ID" value="GUITHDRAFT_115535"/>
</dbReference>
<feature type="domain" description="CUB" evidence="3">
    <location>
        <begin position="5576"/>
        <end position="5712"/>
    </location>
</feature>
<keyword evidence="1" id="KW-1015">Disulfide bond</keyword>
<gene>
    <name evidence="4" type="ORF">GUITHDRAFT_115535</name>
</gene>
<dbReference type="EMBL" id="JH993049">
    <property type="protein sequence ID" value="EKX38396.1"/>
    <property type="molecule type" value="Genomic_DNA"/>
</dbReference>
<reference evidence="4 6" key="1">
    <citation type="journal article" date="2012" name="Nature">
        <title>Algal genomes reveal evolutionary mosaicism and the fate of nucleomorphs.</title>
        <authorList>
            <consortium name="DOE Joint Genome Institute"/>
            <person name="Curtis B.A."/>
            <person name="Tanifuji G."/>
            <person name="Burki F."/>
            <person name="Gruber A."/>
            <person name="Irimia M."/>
            <person name="Maruyama S."/>
            <person name="Arias M.C."/>
            <person name="Ball S.G."/>
            <person name="Gile G.H."/>
            <person name="Hirakawa Y."/>
            <person name="Hopkins J.F."/>
            <person name="Kuo A."/>
            <person name="Rensing S.A."/>
            <person name="Schmutz J."/>
            <person name="Symeonidi A."/>
            <person name="Elias M."/>
            <person name="Eveleigh R.J."/>
            <person name="Herman E.K."/>
            <person name="Klute M.J."/>
            <person name="Nakayama T."/>
            <person name="Obornik M."/>
            <person name="Reyes-Prieto A."/>
            <person name="Armbrust E.V."/>
            <person name="Aves S.J."/>
            <person name="Beiko R.G."/>
            <person name="Coutinho P."/>
            <person name="Dacks J.B."/>
            <person name="Durnford D.G."/>
            <person name="Fast N.M."/>
            <person name="Green B.R."/>
            <person name="Grisdale C.J."/>
            <person name="Hempel F."/>
            <person name="Henrissat B."/>
            <person name="Hoppner M.P."/>
            <person name="Ishida K."/>
            <person name="Kim E."/>
            <person name="Koreny L."/>
            <person name="Kroth P.G."/>
            <person name="Liu Y."/>
            <person name="Malik S.B."/>
            <person name="Maier U.G."/>
            <person name="McRose D."/>
            <person name="Mock T."/>
            <person name="Neilson J.A."/>
            <person name="Onodera N.T."/>
            <person name="Poole A.M."/>
            <person name="Pritham E.J."/>
            <person name="Richards T.A."/>
            <person name="Rocap G."/>
            <person name="Roy S.W."/>
            <person name="Sarai C."/>
            <person name="Schaack S."/>
            <person name="Shirato S."/>
            <person name="Slamovits C.H."/>
            <person name="Spencer D.F."/>
            <person name="Suzuki S."/>
            <person name="Worden A.Z."/>
            <person name="Zauner S."/>
            <person name="Barry K."/>
            <person name="Bell C."/>
            <person name="Bharti A.K."/>
            <person name="Crow J.A."/>
            <person name="Grimwood J."/>
            <person name="Kramer R."/>
            <person name="Lindquist E."/>
            <person name="Lucas S."/>
            <person name="Salamov A."/>
            <person name="McFadden G.I."/>
            <person name="Lane C.E."/>
            <person name="Keeling P.J."/>
            <person name="Gray M.W."/>
            <person name="Grigoriev I.V."/>
            <person name="Archibald J.M."/>
        </authorList>
    </citation>
    <scope>NUCLEOTIDE SEQUENCE</scope>
    <source>
        <strain evidence="4 6">CCMP2712</strain>
    </source>
</reference>
<feature type="transmembrane region" description="Helical" evidence="2">
    <location>
        <begin position="5885"/>
        <end position="5909"/>
    </location>
</feature>
<dbReference type="HOGENOM" id="CLU_223033_0_0_1"/>
<organism evidence="4">
    <name type="scientific">Guillardia theta (strain CCMP2712)</name>
    <name type="common">Cryptophyte</name>
    <dbReference type="NCBI Taxonomy" id="905079"/>
    <lineage>
        <taxon>Eukaryota</taxon>
        <taxon>Cryptophyceae</taxon>
        <taxon>Pyrenomonadales</taxon>
        <taxon>Geminigeraceae</taxon>
        <taxon>Guillardia</taxon>
    </lineage>
</organism>
<proteinExistence type="predicted"/>
<dbReference type="SUPFAM" id="SSF49854">
    <property type="entry name" value="Spermadhesin, CUB domain"/>
    <property type="match status" value="1"/>
</dbReference>
<sequence>MFDIFIFFLVEVPGIGGSPNADKQGMREAMLVQPVLLLALLLPSLPSSHADLYLEASPGRAVGGTMIVPRTSLRILLGGTYNTNQVPASGDKLYMISSAGSCTSALATISASALTNATVGDLRSAVMDFTKLSPAINKMCICPASSKTGACFLGGNMEVQDNLIGIQLDDVIGYNLTIPQQICNFSDCTKQIKAKLSTYNRKSQALGDIAAILPEKTCSSITSKASTSSQAVLVSGLNYIYPSQALNSMTSGMYKICYNLFAGSTNWLESGVFVNLQSKVAHIEANGIPAISIYVPQALNQLIRVCTNWNCTSTLGAGDQVSFIPVAQMCESSTNPASPTQGYSGFLSPASSGFLGPQSAVDSILKSGGFLPPATYQLCFKKAGSSFWSSTGTYLTVQKLIFGLEVNGLSPLNGLKVTIPKTSKIVLKYLSVNDGSPGDSVALIEVWKSCSDLCQTQKIKECDPSVPDQFAASNFLSAHGNDKVLGSTTCLGSFENSCSPSTERRLVNLSFTPRGSYQVCFRPAAACSYFECWPVWSPTGVSVQIQDSITSIELNGAIGGNNNLGDGQRIRLPPFDFHSLVYYGATAKISIGLMRANEDCTQASISLQLTFSGPGQPANVTETRRIFGTSGSLVPATYTVCYTSASQSAAGFMNSGISLTLQTEIAGLQVNGIRPNAGIITAIPTDPKVTLVSFGPRAPVLGDEISLLPPRLDCENPSHIPASFDGITSGRLSLVSLSSASGPDSLTFSPLLFLTQLPTSTYKICFRPNGTSPTSVDTGFRTAGLLTSPQSALTGLFVNMPLTYTPNQEGRNPGLRTVVAKNVGNLIRLTSVGSVSFIPHQLNCLDLVNDNPPLGPAGQYLHMNTLSPYQTLDINLVDNLFGPVGVLGVGLYQVCFKPSGALTFMTTGIAVKVQEDVIQLTVNDCTPNNGLRVAMPKSSQNILRILSGNQLTGSTSDKISLILLSGDCTLRDDNPPALGSKFSGHISAVDNLFSFVDLSGVPSMSTGFYQICFKSNTSSSFVSTGIVIEIQQEIFSLVVNEVSALSSSALKERGNLLGYCLDSSCSTPGRIGDAVTFIGNWFSCEDEVAVNSLLALSAKTTDRTFPTDSSSSSVVIDTFLSAEGLLDYEVYQICFRKAGSSTWRSTGLSLRVHDDVLGVVVNDVMPRYGLRAAAPRSEGAKFSYYRSRIGEPGETLSMIPATLSCSNPNNNPAGASANSTGHLIFQDTSRTVLLPSQLAIMLPGLYQVCYRGRTDKFFSSTGISCRLQDTLTYIKVNSQPRAQSAVLLKSDGVAMAFEGSAQLQKATKASLIMSRADCTDTAVANNALAGPSRSGHSLFLLAPGFNSFIAMDTSILKSSNFLVPLTYQLCLFIPPPTSPTDQGWISTGISLTIQNVCPATSAAGSFGFLAAFESSKMPSQSNIINFLFRFPSRPPSGILTISGLTGTQTEDTASLLIYGNTVVDEEHVLSCRSNTTCSTRLSGFLANGEQILDVLLRVDVACSDFDSCGEGLQSLSVNGNSLAQLLSPGPFASCSNACGTFVTMLQETSISSFTGRLGKEIVVQAGVTSQVNAGTCGGFLLDAKILIKVRKSLLSTHSVLGAWSQLAGELTIPSIPYDSGDWQHISFALINPSSSQPSKYPSVSFCSSSSSSSSSLYVPATAASSVFGGDGVLSASLPLDWVHVELKASNDRLSTGYRYTLQLLSNIPVTFPEYAAITVTGITNTLTNDNSRFGLLLGNFRLTNEVTCQGSDLCSAMVNVSKMLDSVSSLSLHRTTLDVSVFCIDFGASKKFISSIIICQWREGGSRCQDGTMVPSTRYSAGPWQGCGPCSLDKRTVLRNFDLQDLVGLYGNVLQVELVPSPDVSKLGCSFGEMAIRAVISLSVELSQGIGSWNWRRGQLKFRPPDGIATCSTPSKDDVCLPRIQVQFDLKNPTTGNQVLYPSIIARGGGFRFQTYTPAIGIDVLAQTNLYFYATATESNPVLGSSQVGNGINSISLSFQTNISIPSGTLITLSGLLDMATPPALCSPQLAPPTCDTGTSCIFESSSAVCRRGVPILGTDLPPSFSGSWDQNAGTLIFAVLPSFQQVYGLDLSFSLRNSLRPRTSAPQLFLEAAHPSGSFKVLRSRVRGNVTLGELFFANSSSQPSFLFLQGSETQKVELEMNELTVQLETNVRLAAGCWVQVSGLRDVRRWEPSGTNMVKTGEIIESNINVVGEGVSAQGFFWKAADDLQWMCARSNRTNLVRFGSVVDQQWCRRPSADSVYVSLSRCFDAGHRISFTFQVQNLNVISLPPQPLLISVLGEGVSVAQQRLPPAPVTSVIITECTGQSSCITSILQDPTCYRTDCRFLPPTARLDAALLSLEVLCTDLEDAGKYVERVGVCKADDCSQYGADYHWDQTLNRCCDSKRICKDYQCSGTLSSWTSGPWSGCSNNCTRRRTVLQSVNILPILCDGSGPCMSPSSFVVVLSLSALVQQARCSRNVLDALVNLELKYSYDSLAFATEIARIQLFDLQESTNVSQSENLLQGLLQLSGRVSKGNELRITGLLGSQTEDAKNISIHSLKCSIDARKQRTCQEAAVGVFQPRGEWERATGTMRLVFDADVPAMSIFGFRFRILNAAVSQPAVFPTATVRSSTSQDAVSSQVGVLSSAAPPKIQEALFSQDNLILEGLVRVQLILRCNFEMSQGTVVSMIGLLNSRTSDSDSLQVNLTSETRSARWKQSTGTVTLTLSRPVESGSQSLISFYLLRPTLKVDPAPVTIVILTPGSRLSVTQQLGLFALGNNEEASFRDLLVWDETTVAGENNQVSIAFSPNFNLPRGCELMIAGLTRGAADAGSTFPVTLQADSSAMSTTAIWHASDLSFSLALPQKFSAYRRLVLSFNLQNLPALSPARKVFVSGYCKNALNVPWLEASGQVQKVDQAPLISLASVAESSQSASKNSTISLLLRTNLILRARSTNVEVTGLVSSPTDQTSVEVCLGNSESWTSDGTCSVVPSSAQWQRASGTLRISFQQDVAADRYLLVTFTLLNPPQNVQKNLKVSVYQALASSFTKVKDVAVFAPTGSALSSSPSGAASSFFMQQSSFIQGAISNMRMQFQFSFPMGPNLRVTVLGLIGSPVRQDGQVQLDGPDADLFGRRAVWDSTSSSLLFQVATSAFKPFNQLVQLSFLFRNPYFSTPGGVDPRLTCDHLAQPYLCASCKLFNVSSQPVWRETSISESSSVRGAVNTVTLKLVASVQLPANTDITVVGISSGQLGSLSSGGLNASSIRAISVDSQGTVHVLTNASVMDSEPFQFDLQVTNPSKTSAPANLTVGAVYVSASKTFSMPLASLVGSVLTGSEEPAFLIAAVTESSSIDGAQNKIDVRLVANIGIRVADKITISNLDVTFPSISGTSVGITSSVLEAVGLYTKATKSLVLTPRFTLPAKQEIRFSFVVYNPKSPLSPVELLASTPSIANSVLKDPLAVWNEGFLKWKGAQDPTLARSSILNGGDVYSWSLVELSESSTVAGQPNTLTFQIRPNVDVEAGSGMTISGISGTATPDSTSLNIHGLNTVGTWTRASGTVTFRIPVALTQNSTLTIQIQILNGMTLQLPARPQVSLSGSSPLQETIAIPSTAVRTADSCCLTFSGVAVFLNASVTEKTAVVGEENILEFFFRTNIEIPLTSTLLISGLDQARSLENPNILPPSLSSGLAQWDAQNNLRVQMSESLFDPCCSSSLSSCQHNSLMLRVQVKNPSVPSPPRALRASLLNAQGAALITACDVAGAGDVLRGSQPASLIGTFTQLSPTADSSSNNVTDQISILTSVGLTRCTSTVRSGQTSWIVGATPPEGNQYLFDGLKGTVDGTKVARGKAIDLDFGENYLLEQFTVYIRTVDVCALKDAELYYLDQSTGTWRLGLTFHIAPTLSSNVSSFASPPIVARQFRILPISPQDNFASCTYSLLQEVEFLSCRQSQCSQLTISNITSPPSGGSIVTFLDFPPFLMSYGYWDAANKNISVFAISNSPAYREIKISASFLKTGIQSRNYFTASLRDPKGFQNIPETPLRFVNLTSQPSGSSSSQTSPSIVLAFSETLVGQTSSMAGARNLISVTLTAAVDLAKGQQVTIKGFNGPTSSSQTLVPVSPSGILSTTFTWQNLCADQPNPCGEVTFTLTAAWSRGLRVTATMEFVNMNDLRPLTSPLTLSVSPAFASQTLCKVMNAQDPGVCQQAADVLNVDRYPGLVNASVSQGSGVVGQKNLITVNVMPNFEVRAGSLLNLLGLVNVDVLYSDIIYDNSNANLQALSWSKDTGTLTFKAINPLNGEASPSFSFSFAVTNFQSPASSPFNLNISGVYSDSVGSCGRKICDLLGASGPAISQPFTSAVPFTVSPPHLLQALESPGFAVLTVSESSNVSSQDNLITIELVPNVMVFPDTKITLLDLGSPSPANANFPMLASNQSISGQWDGSGSLTFSLSYPLYAYKTDLLLKFLLKNPASIQQPKDVRVLFAGSSTQKLVGSILRAADTAKIVTLTVAESSSIVLEDNTLSFQLASNVPLIQGTMINVSNLTGRYESLELVKQCQDSLASGAGTGLVTYVSTRQLTINVNDLVVSAANDQISFLLPRSYRAFETVRFSFTVINWNSLRPQAVVPQVSAVGCSALLSLRGDMSCDANGRVELPRTSARGEVLRSGAAPFILERRIEETSSLLGEMNLIVASLRFNFDLIVGTSLVLGNFSSGLGAPFGSSTPSGSISLEGEDAVWFNSMATWRQEASTLTLVVTRVVPANRSLSIRFSLRNMQSLPLSRCALGSPYCSAGVNQGQYCTSVGGLCAGQCKNGNNICVAQICAPPNTGSQCPVTSLLSSKGTGGPPPLAAYPYGYATNVFDSGNGPVELKGATCTGGGQCLDSGNCVAPNTGSICTSHSMCTGVITESSTIPNSYNILTLSLVANFKILDINTVSLTLKGLRIADSSGKLPVMGGEQGLLKEVNCTQNSSSFTCRSVGAGLVSSDSILLEAKADLEIYCKSSSDVVLKSVRAACNDITDSIFNFPCSQYPNCLNGWCKAFTNLDIVPFLSASSSCSSQSPQGFDLQISSNDENVHARVLVRSNVTKEYATWDTASQIVTIAGNKAVSGFINQNTLKFSFRVKNPQPSTVSPTLTITGNTGDLKAIGICEDQLQPGCTAANEPSPLRSIVTGQVLKANGMATIESLTIAESTDFKGLSNTISVSLESLRYKFPSDMTITVMGLTGSSTTSGKIAVSGNRLSRYAEWDAATGNLKLTVTYLPALETDPLLFSFVLTNPASAQNKLVPQWTAAHAGTSLAFAVQTFVCASSLNCQGILGASRDLTISSWNVASQDYVSGSKNSLQFFFESNIKLTSPTVTLTVSGIPQSSLDFHPASTAVRLYSCDRVIQRSFICSGRDLCASYLDLKPPNGTFLTDAHMTLNLSCTLAAAIKAIHFCDQPVSYQYQAETCIGSYIVNVTDIVSPCVSSSKAKLLVEAPGLDTNVAIDLFLSYAFDTRSPRLVFVPSTNSLVLTMSPRPEEFWKHSALSYLNGRYQNMIALCLHATNPAGNSPPVFPGLTASLGSINVATSSALVNGVLGAQVLPCSGVQTIVTTGSYPADGYWIFNYDNIYLNKTSCNFIIQPSKSPDMLIKVQFTGFDISMKTDVVRVYDGDSTDALLIGAVVDNNFEYLYTGDGQPFSSKMIFYTQNCNFLIRLERYTNNGLQFQQSLNKGFQLQIELKNPNLMDHIITTIQYQGGLLTDLQVQKIRSSLALSLGLMLSYVIVESTTQSSRSLIDRETSAAMLQGALDRFVRNGKARAYQTISLRILANSNSEAVQVLSELKKTISSGTLTQQIRSAGLTGSVSLVSSALYRCGIEIICVVVNQVVTTAPIIIENVTMTTPKPFPVQKVVKIVAFVVVPLCSACALICCGVIFAAYRTYSRKLKLRNATKSKYLEWLEEHKEGLHGVDGNLKQVCTECDFNYRFLEADWDLYVDEFCAKYFMHFEADKKTWASLPKDFPMRCAQLAKDKVEGTDKKKKSSMLQIAI</sequence>
<dbReference type="Proteomes" id="UP000011087">
    <property type="component" value="Unassembled WGS sequence"/>
</dbReference>
<reference evidence="6" key="2">
    <citation type="submission" date="2012-11" db="EMBL/GenBank/DDBJ databases">
        <authorList>
            <person name="Kuo A."/>
            <person name="Curtis B.A."/>
            <person name="Tanifuji G."/>
            <person name="Burki F."/>
            <person name="Gruber A."/>
            <person name="Irimia M."/>
            <person name="Maruyama S."/>
            <person name="Arias M.C."/>
            <person name="Ball S.G."/>
            <person name="Gile G.H."/>
            <person name="Hirakawa Y."/>
            <person name="Hopkins J.F."/>
            <person name="Rensing S.A."/>
            <person name="Schmutz J."/>
            <person name="Symeonidi A."/>
            <person name="Elias M."/>
            <person name="Eveleigh R.J."/>
            <person name="Herman E.K."/>
            <person name="Klute M.J."/>
            <person name="Nakayama T."/>
            <person name="Obornik M."/>
            <person name="Reyes-Prieto A."/>
            <person name="Armbrust E.V."/>
            <person name="Aves S.J."/>
            <person name="Beiko R.G."/>
            <person name="Coutinho P."/>
            <person name="Dacks J.B."/>
            <person name="Durnford D.G."/>
            <person name="Fast N.M."/>
            <person name="Green B.R."/>
            <person name="Grisdale C."/>
            <person name="Hempe F."/>
            <person name="Henrissat B."/>
            <person name="Hoppner M.P."/>
            <person name="Ishida K.-I."/>
            <person name="Kim E."/>
            <person name="Koreny L."/>
            <person name="Kroth P.G."/>
            <person name="Liu Y."/>
            <person name="Malik S.-B."/>
            <person name="Maier U.G."/>
            <person name="McRose D."/>
            <person name="Mock T."/>
            <person name="Neilson J.A."/>
            <person name="Onodera N.T."/>
            <person name="Poole A.M."/>
            <person name="Pritham E.J."/>
            <person name="Richards T.A."/>
            <person name="Rocap G."/>
            <person name="Roy S.W."/>
            <person name="Sarai C."/>
            <person name="Schaack S."/>
            <person name="Shirato S."/>
            <person name="Slamovits C.H."/>
            <person name="Spencer D.F."/>
            <person name="Suzuki S."/>
            <person name="Worden A.Z."/>
            <person name="Zauner S."/>
            <person name="Barry K."/>
            <person name="Bell C."/>
            <person name="Bharti A.K."/>
            <person name="Crow J.A."/>
            <person name="Grimwood J."/>
            <person name="Kramer R."/>
            <person name="Lindquist E."/>
            <person name="Lucas S."/>
            <person name="Salamov A."/>
            <person name="McFadden G.I."/>
            <person name="Lane C.E."/>
            <person name="Keeling P.J."/>
            <person name="Gray M.W."/>
            <person name="Grigoriev I.V."/>
            <person name="Archibald J.M."/>
        </authorList>
    </citation>
    <scope>NUCLEOTIDE SEQUENCE</scope>
    <source>
        <strain evidence="6">CCMP2712</strain>
    </source>
</reference>
<reference evidence="5" key="3">
    <citation type="submission" date="2015-06" db="UniProtKB">
        <authorList>
            <consortium name="EnsemblProtists"/>
        </authorList>
    </citation>
    <scope>IDENTIFICATION</scope>
</reference>
<evidence type="ECO:0000313" key="6">
    <source>
        <dbReference type="Proteomes" id="UP000011087"/>
    </source>
</evidence>
<evidence type="ECO:0000256" key="2">
    <source>
        <dbReference type="SAM" id="Phobius"/>
    </source>
</evidence>
<keyword evidence="2" id="KW-0472">Membrane</keyword>
<dbReference type="GeneID" id="17295129"/>
<dbReference type="InterPro" id="IPR000859">
    <property type="entry name" value="CUB_dom"/>
</dbReference>
<evidence type="ECO:0000259" key="3">
    <source>
        <dbReference type="PROSITE" id="PS01180"/>
    </source>
</evidence>
<evidence type="ECO:0000313" key="5">
    <source>
        <dbReference type="EnsemblProtists" id="EKX38396"/>
    </source>
</evidence>
<dbReference type="OrthoDB" id="10693044at2759"/>
<accession>L1IQ39</accession>
<dbReference type="InterPro" id="IPR035914">
    <property type="entry name" value="Sperma_CUB_dom_sf"/>
</dbReference>
<dbReference type="KEGG" id="gtt:GUITHDRAFT_115535"/>
<dbReference type="RefSeq" id="XP_005825376.1">
    <property type="nucleotide sequence ID" value="XM_005825319.1"/>
</dbReference>
<evidence type="ECO:0000256" key="1">
    <source>
        <dbReference type="ARBA" id="ARBA00023157"/>
    </source>
</evidence>
<evidence type="ECO:0000313" key="4">
    <source>
        <dbReference type="EMBL" id="EKX38396.1"/>
    </source>
</evidence>
<protein>
    <recommendedName>
        <fullName evidence="3">CUB domain-containing protein</fullName>
    </recommendedName>
</protein>